<feature type="compositionally biased region" description="Basic and acidic residues" evidence="1">
    <location>
        <begin position="66"/>
        <end position="76"/>
    </location>
</feature>
<organism evidence="2 3">
    <name type="scientific">Oryzias latipes</name>
    <name type="common">Japanese rice fish</name>
    <name type="synonym">Japanese killifish</name>
    <dbReference type="NCBI Taxonomy" id="8090"/>
    <lineage>
        <taxon>Eukaryota</taxon>
        <taxon>Metazoa</taxon>
        <taxon>Chordata</taxon>
        <taxon>Craniata</taxon>
        <taxon>Vertebrata</taxon>
        <taxon>Euteleostomi</taxon>
        <taxon>Actinopterygii</taxon>
        <taxon>Neopterygii</taxon>
        <taxon>Teleostei</taxon>
        <taxon>Neoteleostei</taxon>
        <taxon>Acanthomorphata</taxon>
        <taxon>Ovalentaria</taxon>
        <taxon>Atherinomorphae</taxon>
        <taxon>Beloniformes</taxon>
        <taxon>Adrianichthyidae</taxon>
        <taxon>Oryziinae</taxon>
        <taxon>Oryzias</taxon>
    </lineage>
</organism>
<proteinExistence type="predicted"/>
<reference evidence="2" key="3">
    <citation type="submission" date="2025-08" db="UniProtKB">
        <authorList>
            <consortium name="Ensembl"/>
        </authorList>
    </citation>
    <scope>IDENTIFICATION</scope>
    <source>
        <strain evidence="2">HNI</strain>
    </source>
</reference>
<evidence type="ECO:0000313" key="3">
    <source>
        <dbReference type="Proteomes" id="UP000265180"/>
    </source>
</evidence>
<evidence type="ECO:0000313" key="2">
    <source>
        <dbReference type="Ensembl" id="ENSORLP00020007628.1"/>
    </source>
</evidence>
<name>A0A3P9KGZ7_ORYLA</name>
<feature type="compositionally biased region" description="Polar residues" evidence="1">
    <location>
        <begin position="37"/>
        <end position="48"/>
    </location>
</feature>
<feature type="region of interest" description="Disordered" evidence="1">
    <location>
        <begin position="37"/>
        <end position="87"/>
    </location>
</feature>
<reference evidence="2" key="4">
    <citation type="submission" date="2025-09" db="UniProtKB">
        <authorList>
            <consortium name="Ensembl"/>
        </authorList>
    </citation>
    <scope>IDENTIFICATION</scope>
    <source>
        <strain evidence="2">HNI</strain>
    </source>
</reference>
<reference key="1">
    <citation type="journal article" date="2007" name="Nature">
        <title>The medaka draft genome and insights into vertebrate genome evolution.</title>
        <authorList>
            <person name="Kasahara M."/>
            <person name="Naruse K."/>
            <person name="Sasaki S."/>
            <person name="Nakatani Y."/>
            <person name="Qu W."/>
            <person name="Ahsan B."/>
            <person name="Yamada T."/>
            <person name="Nagayasu Y."/>
            <person name="Doi K."/>
            <person name="Kasai Y."/>
            <person name="Jindo T."/>
            <person name="Kobayashi D."/>
            <person name="Shimada A."/>
            <person name="Toyoda A."/>
            <person name="Kuroki Y."/>
            <person name="Fujiyama A."/>
            <person name="Sasaki T."/>
            <person name="Shimizu A."/>
            <person name="Asakawa S."/>
            <person name="Shimizu N."/>
            <person name="Hashimoto S."/>
            <person name="Yang J."/>
            <person name="Lee Y."/>
            <person name="Matsushima K."/>
            <person name="Sugano S."/>
            <person name="Sakaizumi M."/>
            <person name="Narita T."/>
            <person name="Ohishi K."/>
            <person name="Haga S."/>
            <person name="Ohta F."/>
            <person name="Nomoto H."/>
            <person name="Nogata K."/>
            <person name="Morishita T."/>
            <person name="Endo T."/>
            <person name="Shin-I T."/>
            <person name="Takeda H."/>
            <person name="Morishita S."/>
            <person name="Kohara Y."/>
        </authorList>
    </citation>
    <scope>NUCLEOTIDE SEQUENCE [LARGE SCALE GENOMIC DNA]</scope>
    <source>
        <strain>Hd-rR</strain>
    </source>
</reference>
<sequence>HFLKFFKQQNAHATKHPPLPLNTELLIRLLCSKTRFARSTGSQARTQGSGVGSRRHRARSAPPRHPPREGCKRGEEPGGQGRNGASQPVVQICIMEIMKIPGNKPVQRGMF</sequence>
<accession>A0A3P9KGZ7</accession>
<evidence type="ECO:0000256" key="1">
    <source>
        <dbReference type="SAM" id="MobiDB-lite"/>
    </source>
</evidence>
<reference evidence="2 3" key="2">
    <citation type="submission" date="2017-04" db="EMBL/GenBank/DDBJ databases">
        <title>CpG methylation of centromeres and impact of large insertions on vertebrate speciation.</title>
        <authorList>
            <person name="Ichikawa K."/>
            <person name="Yoshimura J."/>
            <person name="Morishita S."/>
        </authorList>
    </citation>
    <scope>NUCLEOTIDE SEQUENCE</scope>
    <source>
        <strain evidence="2 3">HNI</strain>
    </source>
</reference>
<dbReference type="Ensembl" id="ENSORLT00020002563.1">
    <property type="protein sequence ID" value="ENSORLP00020007628.1"/>
    <property type="gene ID" value="ENSORLG00020008503.1"/>
</dbReference>
<dbReference type="Proteomes" id="UP000265180">
    <property type="component" value="Chromosome 17"/>
</dbReference>
<dbReference type="AlphaFoldDB" id="A0A3P9KGZ7"/>
<protein>
    <submittedName>
        <fullName evidence="2">Uncharacterized protein</fullName>
    </submittedName>
</protein>